<evidence type="ECO:0000313" key="4">
    <source>
        <dbReference type="Proteomes" id="UP000006230"/>
    </source>
</evidence>
<feature type="coiled-coil region" evidence="1">
    <location>
        <begin position="292"/>
        <end position="346"/>
    </location>
</feature>
<feature type="domain" description="Recombinase" evidence="2">
    <location>
        <begin position="52"/>
        <end position="195"/>
    </location>
</feature>
<dbReference type="PANTHER" id="PTHR30461:SF23">
    <property type="entry name" value="DNA RECOMBINASE-RELATED"/>
    <property type="match status" value="1"/>
</dbReference>
<name>Q0FQE6_SALBH</name>
<gene>
    <name evidence="3" type="ORF">R2601_15777</name>
</gene>
<dbReference type="InterPro" id="IPR025827">
    <property type="entry name" value="Zn_ribbon_recom_dom"/>
</dbReference>
<dbReference type="HOGENOM" id="CLU_010686_18_13_5"/>
<dbReference type="Gene3D" id="3.90.1750.20">
    <property type="entry name" value="Putative Large Serine Recombinase, Chain B, Domain 2"/>
    <property type="match status" value="1"/>
</dbReference>
<accession>Q0FQE6</accession>
<sequence>MRIITTSEGEINELHVGLKGTMNQMFLKDLAAKTRRGLRGRVEAGKSGGGNAYGYRVVRGLGPDGQPVTGEREIVPHEAEIIRRIYQEFADGYAPKKIAQRLNADGIPGPRGTYWRDTAIRGHRQRGTGIINNELYIGRLIWNRLRYVKDPETGKRVSRLNPEQDWVIHDVPELRIVTDALWDAVKRRQQEIDATPAVQGIRKSRFWEKKRSQHLLTGKLACGCCGGGFAAVGKDYLACSNARKLQTCSATRSIKRATLEDAALELLRDRLMQPDAVAEFVTAFTRAANAQRRDEEVKHEQTRKALRDVERKLAGLYDAIADGLRTAGLLHKLQALEDEKVELERKLEAPAPSAVRFHPKLAELYRSKVTELSEALKDDAIRVPALDLLRSLIDRVVVHHDAGTEGITLEVEGALSAMIAQAQPGGLGDVDPSSLGLVAGVGFEPTTFRL</sequence>
<protein>
    <submittedName>
        <fullName evidence="3">Resolvase</fullName>
    </submittedName>
</protein>
<reference evidence="3 4" key="1">
    <citation type="journal article" date="2010" name="J. Bacteriol.">
        <title>Genome sequences of Pelagibaca bermudensis HTCC2601T and Maritimibacter alkaliphilus HTCC2654T, the type strains of two marine Roseobacter genera.</title>
        <authorList>
            <person name="Thrash J.C."/>
            <person name="Cho J.C."/>
            <person name="Ferriera S."/>
            <person name="Johnson J."/>
            <person name="Vergin K.L."/>
            <person name="Giovannoni S.J."/>
        </authorList>
    </citation>
    <scope>NUCLEOTIDE SEQUENCE [LARGE SCALE GENOMIC DNA]</scope>
    <source>
        <strain evidence="4">DSM 26914 / JCM 13377 / KCTC 12554 / HTCC2601</strain>
    </source>
</reference>
<organism evidence="3 4">
    <name type="scientific">Salipiger bermudensis (strain DSM 26914 / JCM 13377 / KCTC 12554 / HTCC2601)</name>
    <name type="common">Pelagibaca bermudensis</name>
    <dbReference type="NCBI Taxonomy" id="314265"/>
    <lineage>
        <taxon>Bacteria</taxon>
        <taxon>Pseudomonadati</taxon>
        <taxon>Pseudomonadota</taxon>
        <taxon>Alphaproteobacteria</taxon>
        <taxon>Rhodobacterales</taxon>
        <taxon>Roseobacteraceae</taxon>
        <taxon>Salipiger</taxon>
    </lineage>
</organism>
<proteinExistence type="predicted"/>
<dbReference type="InterPro" id="IPR038109">
    <property type="entry name" value="DNA_bind_recomb_sf"/>
</dbReference>
<dbReference type="GO" id="GO:0003677">
    <property type="term" value="F:DNA binding"/>
    <property type="evidence" value="ECO:0007669"/>
    <property type="project" value="InterPro"/>
</dbReference>
<keyword evidence="4" id="KW-1185">Reference proteome</keyword>
<dbReference type="PANTHER" id="PTHR30461">
    <property type="entry name" value="DNA-INVERTASE FROM LAMBDOID PROPHAGE"/>
    <property type="match status" value="1"/>
</dbReference>
<evidence type="ECO:0000256" key="1">
    <source>
        <dbReference type="SAM" id="Coils"/>
    </source>
</evidence>
<keyword evidence="1" id="KW-0175">Coiled coil</keyword>
<dbReference type="InterPro" id="IPR011109">
    <property type="entry name" value="DNA_bind_recombinase_dom"/>
</dbReference>
<dbReference type="PROSITE" id="PS51737">
    <property type="entry name" value="RECOMBINASE_DNA_BIND"/>
    <property type="match status" value="1"/>
</dbReference>
<dbReference type="eggNOG" id="COG1961">
    <property type="taxonomic scope" value="Bacteria"/>
</dbReference>
<comment type="caution">
    <text evidence="3">The sequence shown here is derived from an EMBL/GenBank/DDBJ whole genome shotgun (WGS) entry which is preliminary data.</text>
</comment>
<evidence type="ECO:0000313" key="3">
    <source>
        <dbReference type="EMBL" id="EAU46505.1"/>
    </source>
</evidence>
<dbReference type="Pfam" id="PF13408">
    <property type="entry name" value="Zn_ribbon_recom"/>
    <property type="match status" value="1"/>
</dbReference>
<dbReference type="EMBL" id="AATQ01000014">
    <property type="protein sequence ID" value="EAU46505.1"/>
    <property type="molecule type" value="Genomic_DNA"/>
</dbReference>
<dbReference type="InterPro" id="IPR050639">
    <property type="entry name" value="SSR_resolvase"/>
</dbReference>
<dbReference type="AlphaFoldDB" id="Q0FQE6"/>
<dbReference type="Proteomes" id="UP000006230">
    <property type="component" value="Unassembled WGS sequence"/>
</dbReference>
<evidence type="ECO:0000259" key="2">
    <source>
        <dbReference type="PROSITE" id="PS51737"/>
    </source>
</evidence>
<dbReference type="Pfam" id="PF07508">
    <property type="entry name" value="Recombinase"/>
    <property type="match status" value="1"/>
</dbReference>
<dbReference type="GO" id="GO:0000150">
    <property type="term" value="F:DNA strand exchange activity"/>
    <property type="evidence" value="ECO:0007669"/>
    <property type="project" value="InterPro"/>
</dbReference>
<dbReference type="STRING" id="314265.R2601_15777"/>